<protein>
    <recommendedName>
        <fullName evidence="9">N-acetylmuramoyl-L-alanine amidase AmiC</fullName>
        <ecNumber evidence="4">3.5.1.28</ecNumber>
    </recommendedName>
</protein>
<dbReference type="EMBL" id="WNDQ01000019">
    <property type="protein sequence ID" value="KAF1021661.1"/>
    <property type="molecule type" value="Genomic_DNA"/>
</dbReference>
<keyword evidence="6" id="KW-0574">Periplasm</keyword>
<comment type="catalytic activity">
    <reaction evidence="1">
        <text>Hydrolyzes the link between N-acetylmuramoyl residues and L-amino acid residues in certain cell-wall glycopeptides.</text>
        <dbReference type="EC" id="3.5.1.28"/>
    </reaction>
</comment>
<dbReference type="Gene3D" id="2.60.40.3500">
    <property type="match status" value="1"/>
</dbReference>
<evidence type="ECO:0000313" key="12">
    <source>
        <dbReference type="EMBL" id="KAF1021661.1"/>
    </source>
</evidence>
<dbReference type="PANTHER" id="PTHR30404:SF0">
    <property type="entry name" value="N-ACETYLMURAMOYL-L-ALANINE AMIDASE AMIC"/>
    <property type="match status" value="1"/>
</dbReference>
<dbReference type="CDD" id="cd02696">
    <property type="entry name" value="MurNAc-LAA"/>
    <property type="match status" value="1"/>
</dbReference>
<organism evidence="12 13">
    <name type="scientific">Paracidovorax wautersii</name>
    <dbReference type="NCBI Taxonomy" id="1177982"/>
    <lineage>
        <taxon>Bacteria</taxon>
        <taxon>Pseudomonadati</taxon>
        <taxon>Pseudomonadota</taxon>
        <taxon>Betaproteobacteria</taxon>
        <taxon>Burkholderiales</taxon>
        <taxon>Comamonadaceae</taxon>
        <taxon>Paracidovorax</taxon>
    </lineage>
</organism>
<name>A0A7V8FPG1_9BURK</name>
<comment type="subcellular location">
    <subcellularLocation>
        <location evidence="2">Periplasm</location>
    </subcellularLocation>
</comment>
<dbReference type="Gene3D" id="3.40.630.40">
    <property type="entry name" value="Zn-dependent exopeptidases"/>
    <property type="match status" value="1"/>
</dbReference>
<evidence type="ECO:0000256" key="4">
    <source>
        <dbReference type="ARBA" id="ARBA00011901"/>
    </source>
</evidence>
<dbReference type="InterPro" id="IPR021731">
    <property type="entry name" value="AMIN_dom"/>
</dbReference>
<dbReference type="AlphaFoldDB" id="A0A7V8FPG1"/>
<feature type="compositionally biased region" description="Pro residues" evidence="10">
    <location>
        <begin position="234"/>
        <end position="251"/>
    </location>
</feature>
<evidence type="ECO:0000256" key="10">
    <source>
        <dbReference type="SAM" id="MobiDB-lite"/>
    </source>
</evidence>
<dbReference type="Proteomes" id="UP000461670">
    <property type="component" value="Unassembled WGS sequence"/>
</dbReference>
<dbReference type="Pfam" id="PF11741">
    <property type="entry name" value="AMIN"/>
    <property type="match status" value="1"/>
</dbReference>
<sequence length="508" mass="55035">MKRRQLLQGLQGGTLVLMLGRAQIAHGASIVAVRLWPADDYTRVTLESDTELKAQQVFIPNPPRLAVDLDNIQLNPALKELVAKVRADDPFISGVRAGQNTPTTVRLVFDLKQAARPQVFTLQPIPPYQYRTVFDLYPEKPVDPLEDLIASVQGTAAPRANNNSSSGNTGTAPVAPAVRGGDWPAGSTTQQGSPQAGHDALGQLLNDQNLLHDPIGDLIARQNRQQPPVAAAPAPAPAPRPGPSLPVPPPTNRSDTRSASAPPASPRVQDKVDRLIIVALDPGHGGEDPGAIGPGGTYEKDVVLQIAFKLRDRINAQPNMRAFMTRDADFFVPLYTRVEKARRVQADLFMSIHADGFTDPSVKGGGVYALSTKGATSAQARWIAQKENQSDLIGGVNVGPQDRNIQRIMLDMSTTAQIRDSMVLGKYLIDPMSTVGNMHKKYVEQAGFAVLKAPDIPSVLVETAFITNPDEERKLRTVNFQNDMADALLRGILTYFKNNPPLARNRQA</sequence>
<dbReference type="SMART" id="SM00646">
    <property type="entry name" value="Ami_3"/>
    <property type="match status" value="1"/>
</dbReference>
<evidence type="ECO:0000256" key="6">
    <source>
        <dbReference type="ARBA" id="ARBA00022764"/>
    </source>
</evidence>
<keyword evidence="8" id="KW-0961">Cell wall biogenesis/degradation</keyword>
<reference evidence="13" key="1">
    <citation type="journal article" date="2020" name="MBio">
        <title>Horizontal gene transfer to a defensive symbiont with a reduced genome amongst a multipartite beetle microbiome.</title>
        <authorList>
            <person name="Waterworth S.C."/>
            <person name="Florez L.V."/>
            <person name="Rees E.R."/>
            <person name="Hertweck C."/>
            <person name="Kaltenpoth M."/>
            <person name="Kwan J.C."/>
        </authorList>
    </citation>
    <scope>NUCLEOTIDE SEQUENCE [LARGE SCALE GENOMIC DNA]</scope>
</reference>
<feature type="region of interest" description="Disordered" evidence="10">
    <location>
        <begin position="224"/>
        <end position="270"/>
    </location>
</feature>
<dbReference type="PANTHER" id="PTHR30404">
    <property type="entry name" value="N-ACETYLMURAMOYL-L-ALANINE AMIDASE"/>
    <property type="match status" value="1"/>
</dbReference>
<evidence type="ECO:0000256" key="7">
    <source>
        <dbReference type="ARBA" id="ARBA00022801"/>
    </source>
</evidence>
<feature type="region of interest" description="Disordered" evidence="10">
    <location>
        <begin position="157"/>
        <end position="200"/>
    </location>
</feature>
<dbReference type="GO" id="GO:0008745">
    <property type="term" value="F:N-acetylmuramoyl-L-alanine amidase activity"/>
    <property type="evidence" value="ECO:0007669"/>
    <property type="project" value="UniProtKB-EC"/>
</dbReference>
<dbReference type="EC" id="3.5.1.28" evidence="4"/>
<dbReference type="GO" id="GO:0009253">
    <property type="term" value="P:peptidoglycan catabolic process"/>
    <property type="evidence" value="ECO:0007669"/>
    <property type="project" value="InterPro"/>
</dbReference>
<comment type="similarity">
    <text evidence="3">Belongs to the N-acetylmuramoyl-L-alanine amidase 3 family.</text>
</comment>
<gene>
    <name evidence="12" type="primary">amiC_3</name>
    <name evidence="12" type="ORF">GAK30_01721</name>
</gene>
<dbReference type="SUPFAM" id="SSF53187">
    <property type="entry name" value="Zn-dependent exopeptidases"/>
    <property type="match status" value="1"/>
</dbReference>
<dbReference type="InterPro" id="IPR050695">
    <property type="entry name" value="N-acetylmuramoyl_amidase_3"/>
</dbReference>
<evidence type="ECO:0000256" key="5">
    <source>
        <dbReference type="ARBA" id="ARBA00022729"/>
    </source>
</evidence>
<evidence type="ECO:0000256" key="9">
    <source>
        <dbReference type="ARBA" id="ARBA00074581"/>
    </source>
</evidence>
<evidence type="ECO:0000259" key="11">
    <source>
        <dbReference type="SMART" id="SM00646"/>
    </source>
</evidence>
<comment type="caution">
    <text evidence="12">The sequence shown here is derived from an EMBL/GenBank/DDBJ whole genome shotgun (WGS) entry which is preliminary data.</text>
</comment>
<evidence type="ECO:0000256" key="8">
    <source>
        <dbReference type="ARBA" id="ARBA00023316"/>
    </source>
</evidence>
<proteinExistence type="inferred from homology"/>
<dbReference type="FunFam" id="3.40.630.40:FF:000001">
    <property type="entry name" value="N-acetylmuramoyl-L-alanine amidase"/>
    <property type="match status" value="1"/>
</dbReference>
<evidence type="ECO:0000256" key="2">
    <source>
        <dbReference type="ARBA" id="ARBA00004418"/>
    </source>
</evidence>
<dbReference type="InterPro" id="IPR002508">
    <property type="entry name" value="MurNAc-LAA_cat"/>
</dbReference>
<feature type="domain" description="MurNAc-LAA" evidence="11">
    <location>
        <begin position="338"/>
        <end position="493"/>
    </location>
</feature>
<dbReference type="GO" id="GO:0030288">
    <property type="term" value="C:outer membrane-bounded periplasmic space"/>
    <property type="evidence" value="ECO:0007669"/>
    <property type="project" value="TreeGrafter"/>
</dbReference>
<keyword evidence="7" id="KW-0378">Hydrolase</keyword>
<feature type="compositionally biased region" description="Low complexity" evidence="10">
    <location>
        <begin position="161"/>
        <end position="171"/>
    </location>
</feature>
<dbReference type="Pfam" id="PF01520">
    <property type="entry name" value="Amidase_3"/>
    <property type="match status" value="1"/>
</dbReference>
<keyword evidence="5" id="KW-0732">Signal</keyword>
<evidence type="ECO:0000256" key="1">
    <source>
        <dbReference type="ARBA" id="ARBA00001561"/>
    </source>
</evidence>
<evidence type="ECO:0000256" key="3">
    <source>
        <dbReference type="ARBA" id="ARBA00010860"/>
    </source>
</evidence>
<accession>A0A7V8FPG1</accession>
<evidence type="ECO:0000313" key="13">
    <source>
        <dbReference type="Proteomes" id="UP000461670"/>
    </source>
</evidence>
<dbReference type="GO" id="GO:0071555">
    <property type="term" value="P:cell wall organization"/>
    <property type="evidence" value="ECO:0007669"/>
    <property type="project" value="UniProtKB-KW"/>
</dbReference>